<dbReference type="GO" id="GO:0016829">
    <property type="term" value="F:lyase activity"/>
    <property type="evidence" value="ECO:0007669"/>
    <property type="project" value="UniProtKB-KW"/>
</dbReference>
<feature type="region of interest" description="Disordered" evidence="1">
    <location>
        <begin position="20"/>
        <end position="47"/>
    </location>
</feature>
<gene>
    <name evidence="3" type="ORF">HGP28_12790</name>
</gene>
<dbReference type="EMBL" id="JABAIK010000012">
    <property type="protein sequence ID" value="NLS13768.1"/>
    <property type="molecule type" value="Genomic_DNA"/>
</dbReference>
<feature type="domain" description="Alginate lyase 2" evidence="2">
    <location>
        <begin position="303"/>
        <end position="589"/>
    </location>
</feature>
<comment type="caution">
    <text evidence="3">The sequence shown here is derived from an EMBL/GenBank/DDBJ whole genome shotgun (WGS) entry which is preliminary data.</text>
</comment>
<evidence type="ECO:0000259" key="2">
    <source>
        <dbReference type="Pfam" id="PF08787"/>
    </source>
</evidence>
<evidence type="ECO:0000313" key="3">
    <source>
        <dbReference type="EMBL" id="NLS13768.1"/>
    </source>
</evidence>
<feature type="domain" description="Alginate lyase 2" evidence="2">
    <location>
        <begin position="66"/>
        <end position="293"/>
    </location>
</feature>
<evidence type="ECO:0000256" key="1">
    <source>
        <dbReference type="SAM" id="MobiDB-lite"/>
    </source>
</evidence>
<dbReference type="Proteomes" id="UP000535589">
    <property type="component" value="Unassembled WGS sequence"/>
</dbReference>
<dbReference type="PROSITE" id="PS51257">
    <property type="entry name" value="PROKAR_LIPOPROTEIN"/>
    <property type="match status" value="1"/>
</dbReference>
<evidence type="ECO:0000313" key="4">
    <source>
        <dbReference type="Proteomes" id="UP000535589"/>
    </source>
</evidence>
<dbReference type="SUPFAM" id="SSF49899">
    <property type="entry name" value="Concanavalin A-like lectins/glucanases"/>
    <property type="match status" value="2"/>
</dbReference>
<protein>
    <submittedName>
        <fullName evidence="3">Polysaccharide lyase family 7 protein</fullName>
    </submittedName>
</protein>
<dbReference type="AlphaFoldDB" id="A0A7X8TT17"/>
<reference evidence="3 4" key="1">
    <citation type="submission" date="2020-04" db="EMBL/GenBank/DDBJ databases">
        <title>Vibrio sp. SM6, a novel species isolated from seawater.</title>
        <authorList>
            <person name="Wang X."/>
        </authorList>
    </citation>
    <scope>NUCLEOTIDE SEQUENCE [LARGE SCALE GENOMIC DNA]</scope>
    <source>
        <strain evidence="3 4">SM6</strain>
    </source>
</reference>
<proteinExistence type="predicted"/>
<sequence>MELRTITLAILATLTFGCGGGSSSSSQTNPPTPPVTEPDDPSDPSVPVETVAPFSLAQYKTILEGSTLQVSDPNGAAGNKDTIYSDEFDGYKTDHFYAEKTSEELVFSMSGYSMRSEVRELTNFDVNQTGIKRTLNASVKLPNIDVAMANSDASKDEVTFLQIHNKGTESDGTGGIPHPLLRVVWEQERNSQFGHYWAVLKINALNCDQSSSSACDGGNSYERIDLGKADINNFTDFALSVFENTLTISVNDQVIHTRDIEYWEHLLSYFKAGVYNQFDNGTANVHFKELRYSETPFDGTNRWDIDSWKITIPPSRDDWYGSGGSNAAELEPARCQSSSKDVLSNNSNIIDETVNLSYFNVENGRMHFRTDMSYGVSTANSSYIRSELRELYRSSDNPDCSTGDTDTSWYIDDERTDATQHKLSANIKIEQYPNISNQLPKVVVGQIHGFEIKQALVKLLWEGNGRPVRAVLNDDFERDNQSCDHCESFSVDLGTYSAGEAWRYTIHADETALTVTTSDDNGENPITRTLRWGDKIRDNNGDYVTFSQDWAASDVAYYFKAGIYPQFTPKESYRGEIFDVSFGEVTVEHY</sequence>
<dbReference type="RefSeq" id="WP_168836866.1">
    <property type="nucleotide sequence ID" value="NZ_JABAIK010000012.1"/>
</dbReference>
<accession>A0A7X8TT17</accession>
<name>A0A7X8TT17_9VIBR</name>
<keyword evidence="4" id="KW-1185">Reference proteome</keyword>
<dbReference type="Gene3D" id="2.60.120.200">
    <property type="match status" value="2"/>
</dbReference>
<organism evidence="3 4">
    <name type="scientific">Vibrio agarilyticus</name>
    <dbReference type="NCBI Taxonomy" id="2726741"/>
    <lineage>
        <taxon>Bacteria</taxon>
        <taxon>Pseudomonadati</taxon>
        <taxon>Pseudomonadota</taxon>
        <taxon>Gammaproteobacteria</taxon>
        <taxon>Vibrionales</taxon>
        <taxon>Vibrionaceae</taxon>
        <taxon>Vibrio</taxon>
    </lineage>
</organism>
<keyword evidence="3" id="KW-0456">Lyase</keyword>
<dbReference type="Pfam" id="PF08787">
    <property type="entry name" value="Alginate_lyase2"/>
    <property type="match status" value="2"/>
</dbReference>
<dbReference type="InterPro" id="IPR013320">
    <property type="entry name" value="ConA-like_dom_sf"/>
</dbReference>
<dbReference type="InterPro" id="IPR014895">
    <property type="entry name" value="Alginate_lyase_2"/>
</dbReference>